<keyword evidence="2" id="KW-1133">Transmembrane helix</keyword>
<evidence type="ECO:0000313" key="5">
    <source>
        <dbReference type="Proteomes" id="UP001501585"/>
    </source>
</evidence>
<evidence type="ECO:0000256" key="2">
    <source>
        <dbReference type="SAM" id="Phobius"/>
    </source>
</evidence>
<accession>A0ABN2S8V5</accession>
<feature type="transmembrane region" description="Helical" evidence="2">
    <location>
        <begin position="58"/>
        <end position="78"/>
    </location>
</feature>
<keyword evidence="2" id="KW-0472">Membrane</keyword>
<dbReference type="Pfam" id="PF00892">
    <property type="entry name" value="EamA"/>
    <property type="match status" value="1"/>
</dbReference>
<dbReference type="RefSeq" id="WP_344099576.1">
    <property type="nucleotide sequence ID" value="NZ_BAAAPC010000002.1"/>
</dbReference>
<proteinExistence type="inferred from homology"/>
<sequence>MTPVILSAVLGAALLHAMWNAIAHAITDRLLGFALIGVSGMVCGGALAVATGPPAPEVWPFLLGSALVHVLYMGLLMLSYRSGEFGQVYPLARGTAPWVVALVATLVIGEALPPLHLAGVLVISAGLMVLVLAGGRPRPGQAPALLAAVATGLAIAGYTVIDGTGARLSGDTTGYLGWLMLLQGPVFMIVAVITRRGRLVEQLRPIWRVGALGGALSAGAYGLVLWAQTQGALASVAALRETSIIFGAIIGTVAFKESFGHVRSISSIAVVTGIVLLAL</sequence>
<protein>
    <submittedName>
        <fullName evidence="4">DMT family transporter</fullName>
    </submittedName>
</protein>
<feature type="transmembrane region" description="Helical" evidence="2">
    <location>
        <begin position="90"/>
        <end position="109"/>
    </location>
</feature>
<dbReference type="SUPFAM" id="SSF103481">
    <property type="entry name" value="Multidrug resistance efflux transporter EmrE"/>
    <property type="match status" value="2"/>
</dbReference>
<dbReference type="InterPro" id="IPR037185">
    <property type="entry name" value="EmrE-like"/>
</dbReference>
<gene>
    <name evidence="4" type="ORF">GCM10009799_04300</name>
</gene>
<keyword evidence="2" id="KW-0812">Transmembrane</keyword>
<evidence type="ECO:0000256" key="1">
    <source>
        <dbReference type="ARBA" id="ARBA00007362"/>
    </source>
</evidence>
<feature type="transmembrane region" description="Helical" evidence="2">
    <location>
        <begin position="206"/>
        <end position="226"/>
    </location>
</feature>
<dbReference type="InterPro" id="IPR000620">
    <property type="entry name" value="EamA_dom"/>
</dbReference>
<name>A0ABN2S8V5_9ACTN</name>
<comment type="similarity">
    <text evidence="1">Belongs to the EamA transporter family.</text>
</comment>
<comment type="caution">
    <text evidence="4">The sequence shown here is derived from an EMBL/GenBank/DDBJ whole genome shotgun (WGS) entry which is preliminary data.</text>
</comment>
<feature type="transmembrane region" description="Helical" evidence="2">
    <location>
        <begin position="142"/>
        <end position="161"/>
    </location>
</feature>
<feature type="transmembrane region" description="Helical" evidence="2">
    <location>
        <begin position="173"/>
        <end position="194"/>
    </location>
</feature>
<reference evidence="4 5" key="1">
    <citation type="journal article" date="2019" name="Int. J. Syst. Evol. Microbiol.">
        <title>The Global Catalogue of Microorganisms (GCM) 10K type strain sequencing project: providing services to taxonomists for standard genome sequencing and annotation.</title>
        <authorList>
            <consortium name="The Broad Institute Genomics Platform"/>
            <consortium name="The Broad Institute Genome Sequencing Center for Infectious Disease"/>
            <person name="Wu L."/>
            <person name="Ma J."/>
        </authorList>
    </citation>
    <scope>NUCLEOTIDE SEQUENCE [LARGE SCALE GENOMIC DNA]</scope>
    <source>
        <strain evidence="4 5">JCM 15313</strain>
    </source>
</reference>
<feature type="transmembrane region" description="Helical" evidence="2">
    <location>
        <begin position="232"/>
        <end position="255"/>
    </location>
</feature>
<evidence type="ECO:0000313" key="4">
    <source>
        <dbReference type="EMBL" id="GAA1982336.1"/>
    </source>
</evidence>
<feature type="transmembrane region" description="Helical" evidence="2">
    <location>
        <begin position="115"/>
        <end position="135"/>
    </location>
</feature>
<feature type="domain" description="EamA" evidence="3">
    <location>
        <begin position="144"/>
        <end position="278"/>
    </location>
</feature>
<evidence type="ECO:0000259" key="3">
    <source>
        <dbReference type="Pfam" id="PF00892"/>
    </source>
</evidence>
<dbReference type="Gene3D" id="1.10.3730.20">
    <property type="match status" value="1"/>
</dbReference>
<dbReference type="EMBL" id="BAAAPC010000002">
    <property type="protein sequence ID" value="GAA1982336.1"/>
    <property type="molecule type" value="Genomic_DNA"/>
</dbReference>
<dbReference type="Proteomes" id="UP001501585">
    <property type="component" value="Unassembled WGS sequence"/>
</dbReference>
<keyword evidence="5" id="KW-1185">Reference proteome</keyword>
<organism evidence="4 5">
    <name type="scientific">Nocardiopsis rhodophaea</name>
    <dbReference type="NCBI Taxonomy" id="280238"/>
    <lineage>
        <taxon>Bacteria</taxon>
        <taxon>Bacillati</taxon>
        <taxon>Actinomycetota</taxon>
        <taxon>Actinomycetes</taxon>
        <taxon>Streptosporangiales</taxon>
        <taxon>Nocardiopsidaceae</taxon>
        <taxon>Nocardiopsis</taxon>
    </lineage>
</organism>